<evidence type="ECO:0000256" key="9">
    <source>
        <dbReference type="PROSITE-ProRule" id="PRU00169"/>
    </source>
</evidence>
<dbReference type="PANTHER" id="PTHR43874">
    <property type="entry name" value="TWO-COMPONENT RESPONSE REGULATOR"/>
    <property type="match status" value="1"/>
</dbReference>
<dbReference type="FunFam" id="1.10.10.60:FF:000007">
    <property type="entry name" value="Two-component response regulator"/>
    <property type="match status" value="1"/>
</dbReference>
<name>A0A9E7KX32_9LILI</name>
<keyword evidence="6" id="KW-0010">Activator</keyword>
<dbReference type="EMBL" id="CP097510">
    <property type="protein sequence ID" value="URE35512.1"/>
    <property type="molecule type" value="Genomic_DNA"/>
</dbReference>
<dbReference type="SUPFAM" id="SSF52172">
    <property type="entry name" value="CheY-like"/>
    <property type="match status" value="1"/>
</dbReference>
<dbReference type="OrthoDB" id="60033at2759"/>
<dbReference type="GO" id="GO:0009736">
    <property type="term" value="P:cytokinin-activated signaling pathway"/>
    <property type="evidence" value="ECO:0007669"/>
    <property type="project" value="InterPro"/>
</dbReference>
<evidence type="ECO:0000256" key="2">
    <source>
        <dbReference type="ARBA" id="ARBA00022553"/>
    </source>
</evidence>
<keyword evidence="4" id="KW-0805">Transcription regulation</keyword>
<dbReference type="InterPro" id="IPR006447">
    <property type="entry name" value="Myb_dom_plants"/>
</dbReference>
<evidence type="ECO:0000256" key="7">
    <source>
        <dbReference type="ARBA" id="ARBA00023163"/>
    </source>
</evidence>
<dbReference type="InterPro" id="IPR045279">
    <property type="entry name" value="ARR-like"/>
</dbReference>
<dbReference type="SUPFAM" id="SSF46689">
    <property type="entry name" value="Homeodomain-like"/>
    <property type="match status" value="1"/>
</dbReference>
<keyword evidence="5" id="KW-0238">DNA-binding</keyword>
<feature type="domain" description="HTH myb-type" evidence="11">
    <location>
        <begin position="229"/>
        <end position="288"/>
    </location>
</feature>
<evidence type="ECO:0000259" key="11">
    <source>
        <dbReference type="PROSITE" id="PS51294"/>
    </source>
</evidence>
<evidence type="ECO:0000259" key="10">
    <source>
        <dbReference type="PROSITE" id="PS50110"/>
    </source>
</evidence>
<dbReference type="InterPro" id="IPR001005">
    <property type="entry name" value="SANT/Myb"/>
</dbReference>
<dbReference type="AlphaFoldDB" id="A0A9E7KX32"/>
<evidence type="ECO:0000256" key="5">
    <source>
        <dbReference type="ARBA" id="ARBA00023125"/>
    </source>
</evidence>
<dbReference type="InterPro" id="IPR011006">
    <property type="entry name" value="CheY-like_superfamily"/>
</dbReference>
<dbReference type="PROSITE" id="PS51294">
    <property type="entry name" value="HTH_MYB"/>
    <property type="match status" value="1"/>
</dbReference>
<dbReference type="InterPro" id="IPR009057">
    <property type="entry name" value="Homeodomain-like_sf"/>
</dbReference>
<keyword evidence="8" id="KW-0539">Nucleus</keyword>
<dbReference type="InterPro" id="IPR001789">
    <property type="entry name" value="Sig_transdc_resp-reg_receiver"/>
</dbReference>
<comment type="subcellular location">
    <subcellularLocation>
        <location evidence="1">Nucleus</location>
    </subcellularLocation>
</comment>
<dbReference type="CDD" id="cd17584">
    <property type="entry name" value="REC_typeB_ARR-like"/>
    <property type="match status" value="1"/>
</dbReference>
<proteinExistence type="predicted"/>
<dbReference type="Proteomes" id="UP001055439">
    <property type="component" value="Chromosome 8"/>
</dbReference>
<dbReference type="NCBIfam" id="TIGR01557">
    <property type="entry name" value="myb_SHAQKYF"/>
    <property type="match status" value="1"/>
</dbReference>
<dbReference type="PROSITE" id="PS50110">
    <property type="entry name" value="RESPONSE_REGULATORY"/>
    <property type="match status" value="1"/>
</dbReference>
<dbReference type="GO" id="GO:0003677">
    <property type="term" value="F:DNA binding"/>
    <property type="evidence" value="ECO:0007669"/>
    <property type="project" value="UniProtKB-KW"/>
</dbReference>
<accession>A0A9E7KX32</accession>
<evidence type="ECO:0000256" key="6">
    <source>
        <dbReference type="ARBA" id="ARBA00023159"/>
    </source>
</evidence>
<reference evidence="12" key="1">
    <citation type="submission" date="2022-05" db="EMBL/GenBank/DDBJ databases">
        <title>The Musa troglodytarum L. genome provides insights into the mechanism of non-climacteric behaviour and enrichment of carotenoids.</title>
        <authorList>
            <person name="Wang J."/>
        </authorList>
    </citation>
    <scope>NUCLEOTIDE SEQUENCE</scope>
    <source>
        <tissue evidence="12">Leaf</tissue>
    </source>
</reference>
<dbReference type="Gene3D" id="1.10.10.60">
    <property type="entry name" value="Homeodomain-like"/>
    <property type="match status" value="1"/>
</dbReference>
<evidence type="ECO:0000256" key="4">
    <source>
        <dbReference type="ARBA" id="ARBA00023015"/>
    </source>
</evidence>
<keyword evidence="13" id="KW-1185">Reference proteome</keyword>
<organism evidence="12 13">
    <name type="scientific">Musa troglodytarum</name>
    <name type="common">fe'i banana</name>
    <dbReference type="NCBI Taxonomy" id="320322"/>
    <lineage>
        <taxon>Eukaryota</taxon>
        <taxon>Viridiplantae</taxon>
        <taxon>Streptophyta</taxon>
        <taxon>Embryophyta</taxon>
        <taxon>Tracheophyta</taxon>
        <taxon>Spermatophyta</taxon>
        <taxon>Magnoliopsida</taxon>
        <taxon>Liliopsida</taxon>
        <taxon>Zingiberales</taxon>
        <taxon>Musaceae</taxon>
        <taxon>Musa</taxon>
    </lineage>
</organism>
<keyword evidence="3" id="KW-0902">Two-component regulatory system</keyword>
<protein>
    <submittedName>
        <fullName evidence="12">Response regulator</fullName>
    </submittedName>
</protein>
<feature type="domain" description="Response regulatory" evidence="10">
    <location>
        <begin position="19"/>
        <end position="165"/>
    </location>
</feature>
<evidence type="ECO:0000256" key="3">
    <source>
        <dbReference type="ARBA" id="ARBA00023012"/>
    </source>
</evidence>
<keyword evidence="2 9" id="KW-0597">Phosphoprotein</keyword>
<evidence type="ECO:0000256" key="8">
    <source>
        <dbReference type="ARBA" id="ARBA00023242"/>
    </source>
</evidence>
<gene>
    <name evidence="12" type="ORF">MUK42_16152</name>
</gene>
<sequence>MGNPLPASRAAEAFPAGLRVLIVDDDATWLKILEKMLRKCSYQGRLLFAPTIARGGAALLLRVSSVLSVLDRDFVTTCSLATDALHILRERKARFDIVISDVNMPDMDGFKLLEHVGLEMDLPVIMMSIDGETSRVMKGVQHGACDYLLKPVRMKELRNIWQHVYRKKMQELKEVETHSIDEVINILRNGSEDDEDRHLTDETEMSFMRKRKDVDNKEFGDQELNDPSTVKKARVVWSVDLHQKFVNAVDQIGFDKVGPKKILDLMNVPGLTRENVASHLQKYRLYLSRLQKQNGGTCGGNMQSDHINKTIKGKFGLKSSTNMQQDWELTKYACTTENFRTHGIVANVAHVSEMNRVAPAQVIASKKGLVNGAQLGLFLSFKGMLPSIKEKACKPLHDERPVMQLMQYPEQENYSISEGYSCLANPDQDHEPCFDHLPSSQPLVTLATCTNGKDMKDLYEMKPLQPAMPPMACMIDSVSIQVKHGLVNLQDTGAICKLEGSPCIEDCYVDETCNQGCFPLTCEVSLKSKSDLDSMPEDLHLYSVQKLGCLENVSCSGPEIYQYIDSVPASEVQSINWCEGSEPSGEYLYDPVDYSLIDEYLFA</sequence>
<dbReference type="SMART" id="SM00448">
    <property type="entry name" value="REC"/>
    <property type="match status" value="1"/>
</dbReference>
<evidence type="ECO:0000256" key="1">
    <source>
        <dbReference type="ARBA" id="ARBA00004123"/>
    </source>
</evidence>
<dbReference type="GO" id="GO:0005634">
    <property type="term" value="C:nucleus"/>
    <property type="evidence" value="ECO:0007669"/>
    <property type="project" value="UniProtKB-SubCell"/>
</dbReference>
<dbReference type="GO" id="GO:0000160">
    <property type="term" value="P:phosphorelay signal transduction system"/>
    <property type="evidence" value="ECO:0007669"/>
    <property type="project" value="UniProtKB-KW"/>
</dbReference>
<feature type="modified residue" description="4-aspartylphosphate" evidence="9">
    <location>
        <position position="101"/>
    </location>
</feature>
<dbReference type="Pfam" id="PF00072">
    <property type="entry name" value="Response_reg"/>
    <property type="match status" value="1"/>
</dbReference>
<evidence type="ECO:0000313" key="13">
    <source>
        <dbReference type="Proteomes" id="UP001055439"/>
    </source>
</evidence>
<dbReference type="InterPro" id="IPR017930">
    <property type="entry name" value="Myb_dom"/>
</dbReference>
<keyword evidence="7" id="KW-0804">Transcription</keyword>
<evidence type="ECO:0000313" key="12">
    <source>
        <dbReference type="EMBL" id="URE35512.1"/>
    </source>
</evidence>
<dbReference type="Gene3D" id="3.40.50.2300">
    <property type="match status" value="1"/>
</dbReference>
<dbReference type="PANTHER" id="PTHR43874:SF137">
    <property type="entry name" value="TWO-COMPONENT RESPONSE REGULATOR ARR11"/>
    <property type="match status" value="1"/>
</dbReference>
<dbReference type="Pfam" id="PF00249">
    <property type="entry name" value="Myb_DNA-binding"/>
    <property type="match status" value="1"/>
</dbReference>